<feature type="signal peptide" evidence="2">
    <location>
        <begin position="1"/>
        <end position="23"/>
    </location>
</feature>
<dbReference type="KEGG" id="nur:ATY38_11240"/>
<keyword evidence="2" id="KW-0732">Signal</keyword>
<evidence type="ECO:0000256" key="2">
    <source>
        <dbReference type="SAM" id="SignalP"/>
    </source>
</evidence>
<keyword evidence="4" id="KW-1185">Reference proteome</keyword>
<dbReference type="Proteomes" id="UP000182882">
    <property type="component" value="Unassembled WGS sequence"/>
</dbReference>
<sequence>MSNKEVVLIVGCLLFLLSSPVFSQSTPPLEKSIGITPAEQFSEPGRIQNEIDKKRNETNSPDSDANRYITTPSDNVSEPLNQFEKDSGINQRNFE</sequence>
<feature type="region of interest" description="Disordered" evidence="1">
    <location>
        <begin position="26"/>
        <end position="95"/>
    </location>
</feature>
<accession>A0A1H2GBI8</accession>
<dbReference type="AlphaFoldDB" id="A0A1H2GBI8"/>
<dbReference type="EMBL" id="FNLN01000030">
    <property type="protein sequence ID" value="SDU16925.1"/>
    <property type="molecule type" value="Genomic_DNA"/>
</dbReference>
<evidence type="ECO:0000256" key="1">
    <source>
        <dbReference type="SAM" id="MobiDB-lite"/>
    </source>
</evidence>
<name>A0A1H2GBI8_9PROT</name>
<organism evidence="3 4">
    <name type="scientific">Nitrosomonas ureae</name>
    <dbReference type="NCBI Taxonomy" id="44577"/>
    <lineage>
        <taxon>Bacteria</taxon>
        <taxon>Pseudomonadati</taxon>
        <taxon>Pseudomonadota</taxon>
        <taxon>Betaproteobacteria</taxon>
        <taxon>Nitrosomonadales</taxon>
        <taxon>Nitrosomonadaceae</taxon>
        <taxon>Nitrosomonas</taxon>
    </lineage>
</organism>
<gene>
    <name evidence="3" type="ORF">SAMN05216406_1306</name>
</gene>
<reference evidence="4" key="1">
    <citation type="submission" date="2016-10" db="EMBL/GenBank/DDBJ databases">
        <authorList>
            <person name="Varghese N."/>
            <person name="Submissions S."/>
        </authorList>
    </citation>
    <scope>NUCLEOTIDE SEQUENCE [LARGE SCALE GENOMIC DNA]</scope>
    <source>
        <strain evidence="4">Nm10</strain>
    </source>
</reference>
<dbReference type="RefSeq" id="WP_062559387.1">
    <property type="nucleotide sequence ID" value="NZ_CP013341.1"/>
</dbReference>
<feature type="chain" id="PRO_5016399716" evidence="2">
    <location>
        <begin position="24"/>
        <end position="95"/>
    </location>
</feature>
<evidence type="ECO:0000313" key="4">
    <source>
        <dbReference type="Proteomes" id="UP000182882"/>
    </source>
</evidence>
<proteinExistence type="predicted"/>
<protein>
    <submittedName>
        <fullName evidence="3">Uncharacterized protein</fullName>
    </submittedName>
</protein>
<feature type="compositionally biased region" description="Polar residues" evidence="1">
    <location>
        <begin position="58"/>
        <end position="80"/>
    </location>
</feature>
<evidence type="ECO:0000313" key="3">
    <source>
        <dbReference type="EMBL" id="SDU16925.1"/>
    </source>
</evidence>